<proteinExistence type="predicted"/>
<evidence type="ECO:0000256" key="2">
    <source>
        <dbReference type="SAM" id="Phobius"/>
    </source>
</evidence>
<keyword evidence="4" id="KW-1185">Reference proteome</keyword>
<accession>A0A556MYK3</accession>
<name>A0A556MYK3_9FLAO</name>
<evidence type="ECO:0000313" key="4">
    <source>
        <dbReference type="Proteomes" id="UP000316008"/>
    </source>
</evidence>
<dbReference type="InterPro" id="IPR026444">
    <property type="entry name" value="Secre_tail"/>
</dbReference>
<evidence type="ECO:0000256" key="1">
    <source>
        <dbReference type="ARBA" id="ARBA00022729"/>
    </source>
</evidence>
<keyword evidence="2" id="KW-0472">Membrane</keyword>
<dbReference type="InterPro" id="IPR042307">
    <property type="entry name" value="Reeler_sf"/>
</dbReference>
<dbReference type="OrthoDB" id="1377410at2"/>
<dbReference type="EMBL" id="VLPL01000004">
    <property type="protein sequence ID" value="TSJ45001.1"/>
    <property type="molecule type" value="Genomic_DNA"/>
</dbReference>
<keyword evidence="2" id="KW-0812">Transmembrane</keyword>
<reference evidence="3 4" key="1">
    <citation type="submission" date="2019-07" db="EMBL/GenBank/DDBJ databases">
        <authorList>
            <person name="Huq M.A."/>
        </authorList>
    </citation>
    <scope>NUCLEOTIDE SEQUENCE [LARGE SCALE GENOMIC DNA]</scope>
    <source>
        <strain evidence="3 4">MAH-3</strain>
    </source>
</reference>
<feature type="transmembrane region" description="Helical" evidence="2">
    <location>
        <begin position="16"/>
        <end position="34"/>
    </location>
</feature>
<dbReference type="NCBIfam" id="NF041895">
    <property type="entry name" value="choice_anch_V"/>
    <property type="match status" value="1"/>
</dbReference>
<sequence>MDRLCETTEKHIMNKNYIYIGLLAASGFLLSFSANESVQKVKNFSKNYHTLNQAGSPGGRTGAPGDGTCTQCHAGTVQSGSGFNSVTLLEGGNAVTEYQPSTTYQVQVSMATNNVKNGFEIVALNPNNTVAGTWTITDGTHTKTITSGGKSRVTHKLAGTSLTSWSFNWTSPATNVGTVTFYLATNQTNNNSSDNGDIIRTSQHPFGSQAGIAEVSAKVETQIAYQENTNSLNIQLNSKVDGSVFVNVVELNGRSVFTENLGHVSAGESALSVRLDNELKSGIYMVNVSVDNNMTMKRIFISK</sequence>
<dbReference type="NCBIfam" id="TIGR04183">
    <property type="entry name" value="Por_Secre_tail"/>
    <property type="match status" value="1"/>
</dbReference>
<dbReference type="InterPro" id="IPR002861">
    <property type="entry name" value="Reeler_dom"/>
</dbReference>
<keyword evidence="1" id="KW-0732">Signal</keyword>
<dbReference type="AlphaFoldDB" id="A0A556MYK3"/>
<dbReference type="Proteomes" id="UP000316008">
    <property type="component" value="Unassembled WGS sequence"/>
</dbReference>
<dbReference type="Gene3D" id="2.60.40.4060">
    <property type="entry name" value="Reeler domain"/>
    <property type="match status" value="1"/>
</dbReference>
<protein>
    <submittedName>
        <fullName evidence="3">T9SS type A sorting domain-containing protein</fullName>
    </submittedName>
</protein>
<organism evidence="3 4">
    <name type="scientific">Fluviicola chungangensis</name>
    <dbReference type="NCBI Taxonomy" id="2597671"/>
    <lineage>
        <taxon>Bacteria</taxon>
        <taxon>Pseudomonadati</taxon>
        <taxon>Bacteroidota</taxon>
        <taxon>Flavobacteriia</taxon>
        <taxon>Flavobacteriales</taxon>
        <taxon>Crocinitomicaceae</taxon>
        <taxon>Fluviicola</taxon>
    </lineage>
</organism>
<dbReference type="CDD" id="cd08544">
    <property type="entry name" value="Reeler"/>
    <property type="match status" value="1"/>
</dbReference>
<comment type="caution">
    <text evidence="3">The sequence shown here is derived from an EMBL/GenBank/DDBJ whole genome shotgun (WGS) entry which is preliminary data.</text>
</comment>
<keyword evidence="2" id="KW-1133">Transmembrane helix</keyword>
<evidence type="ECO:0000313" key="3">
    <source>
        <dbReference type="EMBL" id="TSJ45001.1"/>
    </source>
</evidence>
<gene>
    <name evidence="3" type="ORF">FO442_10420</name>
</gene>